<keyword evidence="3 5" id="KW-0694">RNA-binding</keyword>
<dbReference type="InterPro" id="IPR043682">
    <property type="entry name" value="RqcH_bacterial"/>
</dbReference>
<evidence type="ECO:0000256" key="2">
    <source>
        <dbReference type="ARBA" id="ARBA00022730"/>
    </source>
</evidence>
<comment type="subunit">
    <text evidence="5">Associates with stalled 50S ribosomal subunits. Binds to RqcP.</text>
</comment>
<evidence type="ECO:0000313" key="7">
    <source>
        <dbReference type="EMBL" id="MDG2990804.1"/>
    </source>
</evidence>
<keyword evidence="2 5" id="KW-0699">rRNA-binding</keyword>
<dbReference type="InterPro" id="IPR008532">
    <property type="entry name" value="NFACT_RNA-bd"/>
</dbReference>
<comment type="function">
    <text evidence="5">Key component of the ribosome quality control system (RQC), a ribosome-associated complex that mediates the extraction of incompletely synthesized nascent chains from stalled ribosomes and their subsequent degradation. RqcH recruits Ala-charged tRNA, and with RqcP directs the elongation of stalled nascent chains on 50S ribosomal subunits, leading to non-templated C-terminal alanine extensions (Ala tail). The Ala tail promotes nascent chain degradation. May add between 1 and at least 8 Ala residues. Binds to stalled 50S ribosomal subunits.</text>
</comment>
<proteinExistence type="inferred from homology"/>
<dbReference type="HAMAP" id="MF_00844_B">
    <property type="entry name" value="RqcH_B"/>
    <property type="match status" value="1"/>
</dbReference>
<evidence type="ECO:0000256" key="4">
    <source>
        <dbReference type="ARBA" id="ARBA00022917"/>
    </source>
</evidence>
<dbReference type="InterPro" id="IPR051608">
    <property type="entry name" value="RQC_Subunit_NEMF"/>
</dbReference>
<evidence type="ECO:0000313" key="8">
    <source>
        <dbReference type="Proteomes" id="UP001154265"/>
    </source>
</evidence>
<dbReference type="Gene3D" id="2.30.310.10">
    <property type="entry name" value="ibrinogen binding protein from staphylococcus aureus domain"/>
    <property type="match status" value="1"/>
</dbReference>
<dbReference type="PANTHER" id="PTHR15239">
    <property type="entry name" value="NUCLEAR EXPORT MEDIATOR FACTOR NEMF"/>
    <property type="match status" value="1"/>
</dbReference>
<sequence>MQQVDYTTLMAICTDLQAHWLPARLESVYQRDRHSIALALRTLNQRRWLTLSWHPQAARLCFEAPPPRVPDTFTFSQQLQHQLGRLALVAIVPLSPWERVLDLQFAQRPGDPILWHLYGEIMGKYSNVILVNRHGEIVTAAHQVNDQQSRLRPVLTGQTYRPPPALTDTIPRRDEAFDAWRDRLSLIPGSLRQSFLKNYRGLSSALVLQLFCQTGLEPNCLNENLEESQWQHLFQTWQYWLTCLAEKRFQPRRDDHTYSVIPWTFGQPEPDLHRLLEDYYQGYLHQQEWQGLRHQLLQKLSHLCQKLEQKIHDFQSRLAKSDTSDRQRRQGDLLMAHLQEWQPGLTAITLKDFETNEPITIPLNPEKNAVQNAQHLYRQHQKLKRARQHILPLLETAQKELAYLAQVQVAVEQCQPSSEEINGDTFGSLCQVLEDIRDELIQENYLPEPDYRRSPPPSMNFLQYRTPGGLSVYVGRNNRQNDHLTFRLASPYDLWFHSQEIPGSHVILRLDAGDQPSEKDVQWVANIAAYHSRASQSAQVPVVYTPMKYVHKPKGAAPGMVVYQQETVIWGYPLHRGSQQPTS</sequence>
<dbReference type="PANTHER" id="PTHR15239:SF6">
    <property type="entry name" value="RIBOSOME QUALITY CONTROL COMPLEX SUBUNIT NEMF"/>
    <property type="match status" value="1"/>
</dbReference>
<feature type="domain" description="NFACT RNA-binding" evidence="6">
    <location>
        <begin position="461"/>
        <end position="555"/>
    </location>
</feature>
<keyword evidence="8" id="KW-1185">Reference proteome</keyword>
<organism evidence="7 8">
    <name type="scientific">Candidatus Synechococcus calcipolaris G9</name>
    <dbReference type="NCBI Taxonomy" id="1497997"/>
    <lineage>
        <taxon>Bacteria</taxon>
        <taxon>Bacillati</taxon>
        <taxon>Cyanobacteriota</taxon>
        <taxon>Cyanophyceae</taxon>
        <taxon>Synechococcales</taxon>
        <taxon>Synechococcaceae</taxon>
        <taxon>Synechococcus</taxon>
    </lineage>
</organism>
<evidence type="ECO:0000259" key="6">
    <source>
        <dbReference type="Pfam" id="PF05670"/>
    </source>
</evidence>
<reference evidence="7" key="2">
    <citation type="submission" date="2022-01" db="EMBL/GenBank/DDBJ databases">
        <authorList>
            <person name="Zivanovic Y."/>
            <person name="Moreira D."/>
            <person name="Lopez-Garcia P."/>
        </authorList>
    </citation>
    <scope>NUCLEOTIDE SEQUENCE</scope>
    <source>
        <strain evidence="7">G9</strain>
    </source>
</reference>
<name>A0ABT6EYD3_9SYNE</name>
<protein>
    <recommendedName>
        <fullName evidence="5">Rqc2 homolog RqcH</fullName>
        <shortName evidence="5">RqcH</shortName>
    </recommendedName>
</protein>
<reference evidence="7" key="1">
    <citation type="journal article" date="2022" name="Genome Biol. Evol.">
        <title>A New Gene Family Diagnostic for Intracellular Biomineralization of Amorphous Ca Carbonates by Cyanobacteria.</title>
        <authorList>
            <person name="Benzerara K."/>
            <person name="Duprat E."/>
            <person name="Bitard-Feildel T."/>
            <person name="Caumes G."/>
            <person name="Cassier-Chauvat C."/>
            <person name="Chauvat F."/>
            <person name="Dezi M."/>
            <person name="Diop S.I."/>
            <person name="Gaschignard G."/>
            <person name="Gorgen S."/>
            <person name="Gugger M."/>
            <person name="Lopez-Garcia P."/>
            <person name="Millet M."/>
            <person name="Skouri-Panet F."/>
            <person name="Moreira D."/>
            <person name="Callebaut I."/>
        </authorList>
    </citation>
    <scope>NUCLEOTIDE SEQUENCE</scope>
    <source>
        <strain evidence="7">G9</strain>
    </source>
</reference>
<gene>
    <name evidence="5" type="primary">rqcH</name>
    <name evidence="7" type="ORF">L3556_07655</name>
</gene>
<comment type="similarity">
    <text evidence="5">Belongs to the NEMF family.</text>
</comment>
<dbReference type="Pfam" id="PF05833">
    <property type="entry name" value="NFACT_N"/>
    <property type="match status" value="1"/>
</dbReference>
<dbReference type="Proteomes" id="UP001154265">
    <property type="component" value="Unassembled WGS sequence"/>
</dbReference>
<comment type="caution">
    <text evidence="7">The sequence shown here is derived from an EMBL/GenBank/DDBJ whole genome shotgun (WGS) entry which is preliminary data.</text>
</comment>
<dbReference type="EMBL" id="JAKKUT010000002">
    <property type="protein sequence ID" value="MDG2990804.1"/>
    <property type="molecule type" value="Genomic_DNA"/>
</dbReference>
<dbReference type="RefSeq" id="WP_277866700.1">
    <property type="nucleotide sequence ID" value="NZ_JAKKUT010000002.1"/>
</dbReference>
<dbReference type="Pfam" id="PF05670">
    <property type="entry name" value="NFACT-R_1"/>
    <property type="match status" value="1"/>
</dbReference>
<keyword evidence="1 5" id="KW-0820">tRNA-binding</keyword>
<evidence type="ECO:0000256" key="3">
    <source>
        <dbReference type="ARBA" id="ARBA00022884"/>
    </source>
</evidence>
<evidence type="ECO:0000256" key="5">
    <source>
        <dbReference type="HAMAP-Rule" id="MF_00844"/>
    </source>
</evidence>
<evidence type="ECO:0000256" key="1">
    <source>
        <dbReference type="ARBA" id="ARBA00022555"/>
    </source>
</evidence>
<keyword evidence="4 5" id="KW-0648">Protein biosynthesis</keyword>
<accession>A0ABT6EYD3</accession>